<proteinExistence type="predicted"/>
<keyword evidence="2" id="KW-1185">Reference proteome</keyword>
<organism evidence="1 2">
    <name type="scientific">Paralysiella testudinis</name>
    <dbReference type="NCBI Taxonomy" id="2809020"/>
    <lineage>
        <taxon>Bacteria</taxon>
        <taxon>Pseudomonadati</taxon>
        <taxon>Pseudomonadota</taxon>
        <taxon>Betaproteobacteria</taxon>
        <taxon>Neisseriales</taxon>
        <taxon>Neisseriaceae</taxon>
        <taxon>Paralysiella</taxon>
    </lineage>
</organism>
<evidence type="ECO:0000313" key="2">
    <source>
        <dbReference type="Proteomes" id="UP000653156"/>
    </source>
</evidence>
<accession>A0A892ZJ70</accession>
<dbReference type="Proteomes" id="UP000653156">
    <property type="component" value="Chromosome"/>
</dbReference>
<name>A0A892ZJ70_9NEIS</name>
<dbReference type="EMBL" id="CP069798">
    <property type="protein sequence ID" value="QRQ81756.1"/>
    <property type="molecule type" value="Genomic_DNA"/>
</dbReference>
<reference evidence="1" key="1">
    <citation type="submission" date="2021-02" db="EMBL/GenBank/DDBJ databases">
        <title>Neisseriaceae sp. 26B isolated from the cloaca of a Common Toad-headed Turtle (Mesoclemmys nasuta).</title>
        <authorList>
            <person name="Spergser J."/>
            <person name="Busse H.-J."/>
        </authorList>
    </citation>
    <scope>NUCLEOTIDE SEQUENCE</scope>
    <source>
        <strain evidence="1">26B</strain>
    </source>
</reference>
<protein>
    <submittedName>
        <fullName evidence="1">Uncharacterized protein</fullName>
    </submittedName>
</protein>
<dbReference type="RefSeq" id="WP_230339055.1">
    <property type="nucleotide sequence ID" value="NZ_CP069798.1"/>
</dbReference>
<gene>
    <name evidence="1" type="ORF">JQU52_13940</name>
</gene>
<evidence type="ECO:0000313" key="1">
    <source>
        <dbReference type="EMBL" id="QRQ81756.1"/>
    </source>
</evidence>
<dbReference type="KEGG" id="ptes:JQU52_13940"/>
<dbReference type="AlphaFoldDB" id="A0A892ZJ70"/>
<sequence length="95" mass="11053">MTHIWGTYEVKGYDHVGGSYGCFGFIPDDDIYTNPELAKKASGDDDYDDKTSNSDWKKVADKIIKLSFEKKKDLRILLEYRDESQNYYPKEILSE</sequence>